<dbReference type="EMBL" id="FXTP01000015">
    <property type="protein sequence ID" value="SMO91605.1"/>
    <property type="molecule type" value="Genomic_DNA"/>
</dbReference>
<name>A0A521F5Y9_9BACT</name>
<keyword evidence="2" id="KW-1185">Reference proteome</keyword>
<evidence type="ECO:0000313" key="1">
    <source>
        <dbReference type="EMBL" id="SMO91605.1"/>
    </source>
</evidence>
<organism evidence="1 2">
    <name type="scientific">Gracilimonas mengyeensis</name>
    <dbReference type="NCBI Taxonomy" id="1302730"/>
    <lineage>
        <taxon>Bacteria</taxon>
        <taxon>Pseudomonadati</taxon>
        <taxon>Balneolota</taxon>
        <taxon>Balneolia</taxon>
        <taxon>Balneolales</taxon>
        <taxon>Balneolaceae</taxon>
        <taxon>Gracilimonas</taxon>
    </lineage>
</organism>
<protein>
    <recommendedName>
        <fullName evidence="3">dCTP deaminase</fullName>
    </recommendedName>
</protein>
<evidence type="ECO:0000313" key="2">
    <source>
        <dbReference type="Proteomes" id="UP000317557"/>
    </source>
</evidence>
<dbReference type="Proteomes" id="UP000317557">
    <property type="component" value="Unassembled WGS sequence"/>
</dbReference>
<proteinExistence type="predicted"/>
<evidence type="ECO:0008006" key="3">
    <source>
        <dbReference type="Google" id="ProtNLM"/>
    </source>
</evidence>
<dbReference type="OrthoDB" id="1494876at2"/>
<dbReference type="RefSeq" id="WP_142455658.1">
    <property type="nucleotide sequence ID" value="NZ_FXTP01000015.1"/>
</dbReference>
<dbReference type="AlphaFoldDB" id="A0A521F5Y9"/>
<sequence>MSLLPSKEILKHLSDIIHADTQQHEFNIDLTVSEVHLITGSGSLDFGGSEFHAAESVPVKPEKENPDDDYGWWKLKKGTHRLLFNESLEEIPNGIALISPHSHAQQAGLITNSRIITASEDTDQLFMNIVVPEAGCRIKENARIASLIILEG</sequence>
<reference evidence="1 2" key="1">
    <citation type="submission" date="2017-05" db="EMBL/GenBank/DDBJ databases">
        <authorList>
            <person name="Varghese N."/>
            <person name="Submissions S."/>
        </authorList>
    </citation>
    <scope>NUCLEOTIDE SEQUENCE [LARGE SCALE GENOMIC DNA]</scope>
    <source>
        <strain evidence="1 2">DSM 21985</strain>
    </source>
</reference>
<accession>A0A521F5Y9</accession>
<gene>
    <name evidence="1" type="ORF">SAMN06265219_11596</name>
</gene>